<dbReference type="Proteomes" id="UP000284178">
    <property type="component" value="Unassembled WGS sequence"/>
</dbReference>
<comment type="caution">
    <text evidence="9">The sequence shown here is derived from an EMBL/GenBank/DDBJ whole genome shotgun (WGS) entry which is preliminary data.</text>
</comment>
<dbReference type="CDD" id="cd16015">
    <property type="entry name" value="LTA_synthase"/>
    <property type="match status" value="1"/>
</dbReference>
<feature type="transmembrane region" description="Helical" evidence="7">
    <location>
        <begin position="101"/>
        <end position="120"/>
    </location>
</feature>
<keyword evidence="5 7" id="KW-1133">Transmembrane helix</keyword>
<accession>A0A412FM22</accession>
<evidence type="ECO:0000259" key="8">
    <source>
        <dbReference type="Pfam" id="PF00884"/>
    </source>
</evidence>
<keyword evidence="4 7" id="KW-0812">Transmembrane</keyword>
<feature type="transmembrane region" description="Helical" evidence="7">
    <location>
        <begin position="180"/>
        <end position="201"/>
    </location>
</feature>
<dbReference type="EMBL" id="QRUP01000024">
    <property type="protein sequence ID" value="RGR69194.1"/>
    <property type="molecule type" value="Genomic_DNA"/>
</dbReference>
<keyword evidence="3" id="KW-1003">Cell membrane</keyword>
<feature type="transmembrane region" description="Helical" evidence="7">
    <location>
        <begin position="69"/>
        <end position="89"/>
    </location>
</feature>
<protein>
    <submittedName>
        <fullName evidence="9">LTA synthase family protein</fullName>
    </submittedName>
</protein>
<evidence type="ECO:0000256" key="5">
    <source>
        <dbReference type="ARBA" id="ARBA00022989"/>
    </source>
</evidence>
<dbReference type="Gene3D" id="3.40.720.10">
    <property type="entry name" value="Alkaline Phosphatase, subunit A"/>
    <property type="match status" value="1"/>
</dbReference>
<evidence type="ECO:0000256" key="7">
    <source>
        <dbReference type="SAM" id="Phobius"/>
    </source>
</evidence>
<dbReference type="InterPro" id="IPR017850">
    <property type="entry name" value="Alkaline_phosphatase_core_sf"/>
</dbReference>
<comment type="pathway">
    <text evidence="2">Cell wall biogenesis; lipoteichoic acid biosynthesis.</text>
</comment>
<dbReference type="PANTHER" id="PTHR47371:SF3">
    <property type="entry name" value="PHOSPHOGLYCEROL TRANSFERASE I"/>
    <property type="match status" value="1"/>
</dbReference>
<dbReference type="InterPro" id="IPR000917">
    <property type="entry name" value="Sulfatase_N"/>
</dbReference>
<feature type="transmembrane region" description="Helical" evidence="7">
    <location>
        <begin position="149"/>
        <end position="168"/>
    </location>
</feature>
<keyword evidence="6 7" id="KW-0472">Membrane</keyword>
<evidence type="ECO:0000256" key="6">
    <source>
        <dbReference type="ARBA" id="ARBA00023136"/>
    </source>
</evidence>
<keyword evidence="10" id="KW-1185">Reference proteome</keyword>
<feature type="transmembrane region" description="Helical" evidence="7">
    <location>
        <begin position="45"/>
        <end position="63"/>
    </location>
</feature>
<evidence type="ECO:0000256" key="2">
    <source>
        <dbReference type="ARBA" id="ARBA00004936"/>
    </source>
</evidence>
<comment type="subcellular location">
    <subcellularLocation>
        <location evidence="1">Cell membrane</location>
        <topology evidence="1">Multi-pass membrane protein</topology>
    </subcellularLocation>
</comment>
<evidence type="ECO:0000313" key="9">
    <source>
        <dbReference type="EMBL" id="RGR69194.1"/>
    </source>
</evidence>
<feature type="domain" description="Sulfatase N-terminal" evidence="8">
    <location>
        <begin position="271"/>
        <end position="563"/>
    </location>
</feature>
<dbReference type="PANTHER" id="PTHR47371">
    <property type="entry name" value="LIPOTEICHOIC ACID SYNTHASE"/>
    <property type="match status" value="1"/>
</dbReference>
<dbReference type="AlphaFoldDB" id="A0A412FM22"/>
<dbReference type="InterPro" id="IPR050448">
    <property type="entry name" value="OpgB/LTA_synthase_biosynth"/>
</dbReference>
<evidence type="ECO:0000313" key="10">
    <source>
        <dbReference type="Proteomes" id="UP000284178"/>
    </source>
</evidence>
<dbReference type="Pfam" id="PF00884">
    <property type="entry name" value="Sulfatase"/>
    <property type="match status" value="1"/>
</dbReference>
<evidence type="ECO:0000256" key="4">
    <source>
        <dbReference type="ARBA" id="ARBA00022692"/>
    </source>
</evidence>
<evidence type="ECO:0000256" key="1">
    <source>
        <dbReference type="ARBA" id="ARBA00004651"/>
    </source>
</evidence>
<dbReference type="SUPFAM" id="SSF53649">
    <property type="entry name" value="Alkaline phosphatase-like"/>
    <property type="match status" value="1"/>
</dbReference>
<reference evidence="9 10" key="1">
    <citation type="submission" date="2018-08" db="EMBL/GenBank/DDBJ databases">
        <title>A genome reference for cultivated species of the human gut microbiota.</title>
        <authorList>
            <person name="Zou Y."/>
            <person name="Xue W."/>
            <person name="Luo G."/>
        </authorList>
    </citation>
    <scope>NUCLEOTIDE SEQUENCE [LARGE SCALE GENOMIC DNA]</scope>
    <source>
        <strain evidence="9 10">AF24-29</strain>
    </source>
</reference>
<organism evidence="9 10">
    <name type="scientific">Holdemania filiformis</name>
    <dbReference type="NCBI Taxonomy" id="61171"/>
    <lineage>
        <taxon>Bacteria</taxon>
        <taxon>Bacillati</taxon>
        <taxon>Bacillota</taxon>
        <taxon>Erysipelotrichia</taxon>
        <taxon>Erysipelotrichales</taxon>
        <taxon>Erysipelotrichaceae</taxon>
        <taxon>Holdemania</taxon>
    </lineage>
</organism>
<dbReference type="GO" id="GO:0005886">
    <property type="term" value="C:plasma membrane"/>
    <property type="evidence" value="ECO:0007669"/>
    <property type="project" value="UniProtKB-SubCell"/>
</dbReference>
<evidence type="ECO:0000256" key="3">
    <source>
        <dbReference type="ARBA" id="ARBA00022475"/>
    </source>
</evidence>
<proteinExistence type="predicted"/>
<gene>
    <name evidence="9" type="ORF">DWY25_15000</name>
</gene>
<name>A0A412FM22_9FIRM</name>
<sequence length="638" mass="71797">MIFPQNSFKISQYVQFVKMNIERGMNSLLPYIEKIKKNRLRIGRLFLMIATPFTAVFLMQYVYCGDPWQISAPAFLANAICVGVLYYLICALLRKPAAGSFLIHTACALLGAINYFVTVFRGTPVLPWDLTALNTALAVSSTYDFTPNGPMIVTAVLLTGFLLAVLRFRKLDVLPRSLSARFPLPVRLICLALTLLCAFLASPQNLARFNVRTDVWDQSGAYQKSGILATFLRNTEFMNVEVPADTSAEKLDQILSTVSLEGASVTLDQKPHIIAIMNESWADFEEFGQLQLSESVIDGFSSLENARFSHAYASVFGAGTSASEFEFLTGNSMAFLPSGSIPYQQYILKDSFSLASQLKQLGYQTAAFHPGERSSWQRDQAYPRLGFDSFKSVKELDVPLTLEHGYVSDESDFNQIIWEYEHRDPNKPLFLFNVTIQNHGAYTVKDYPAQIVLTDQPGAYPMAEQYLTLIHKTEAQFLQLTEYFSQQDEPVLILMFGDHQPSVEQAFLDQAYGVEEGAMSMEEYMNKFRVPFVLWANYPLPEAPLPETSLNFLSALLLDYAGVESDAYGQYLQTLRTSLPVVTFAGYMDTQGNAYSHWESTDFTPLIKDYQTLQYERLFGGSYFKDQIQGNSETLSQP</sequence>